<dbReference type="EMBL" id="GISG01031273">
    <property type="protein sequence ID" value="MBA4620639.1"/>
    <property type="molecule type" value="Transcribed_RNA"/>
</dbReference>
<dbReference type="InterPro" id="IPR003103">
    <property type="entry name" value="BAG_domain"/>
</dbReference>
<dbReference type="AlphaFoldDB" id="A0A7C8YKH8"/>
<dbReference type="Pfam" id="PF02179">
    <property type="entry name" value="BAG"/>
    <property type="match status" value="1"/>
</dbReference>
<name>A0A7C8YKH8_OPUST</name>
<proteinExistence type="predicted"/>
<accession>A0A7C8YKH8</accession>
<organism evidence="3">
    <name type="scientific">Opuntia streptacantha</name>
    <name type="common">Prickly pear cactus</name>
    <name type="synonym">Opuntia cardona</name>
    <dbReference type="NCBI Taxonomy" id="393608"/>
    <lineage>
        <taxon>Eukaryota</taxon>
        <taxon>Viridiplantae</taxon>
        <taxon>Streptophyta</taxon>
        <taxon>Embryophyta</taxon>
        <taxon>Tracheophyta</taxon>
        <taxon>Spermatophyta</taxon>
        <taxon>Magnoliopsida</taxon>
        <taxon>eudicotyledons</taxon>
        <taxon>Gunneridae</taxon>
        <taxon>Pentapetalae</taxon>
        <taxon>Caryophyllales</taxon>
        <taxon>Cactineae</taxon>
        <taxon>Cactaceae</taxon>
        <taxon>Opuntioideae</taxon>
        <taxon>Opuntia</taxon>
    </lineage>
</organism>
<reference evidence="3" key="2">
    <citation type="submission" date="2020-07" db="EMBL/GenBank/DDBJ databases">
        <authorList>
            <person name="Vera ALvarez R."/>
            <person name="Arias-Moreno D.M."/>
            <person name="Jimenez-Jacinto V."/>
            <person name="Jimenez-Bremont J.F."/>
            <person name="Swaminathan K."/>
            <person name="Moose S.P."/>
            <person name="Guerrero-Gonzalez M.L."/>
            <person name="Marino-Ramirez L."/>
            <person name="Landsman D."/>
            <person name="Rodriguez-Kessler M."/>
            <person name="Delgado-Sanchez P."/>
        </authorList>
    </citation>
    <scope>NUCLEOTIDE SEQUENCE</scope>
    <source>
        <tissue evidence="3">Cladode</tissue>
    </source>
</reference>
<protein>
    <recommendedName>
        <fullName evidence="2">BAG domain-containing protein</fullName>
    </recommendedName>
</protein>
<reference evidence="3" key="1">
    <citation type="journal article" date="2013" name="J. Plant Res.">
        <title>Effect of fungi and light on seed germination of three Opuntia species from semiarid lands of central Mexico.</title>
        <authorList>
            <person name="Delgado-Sanchez P."/>
            <person name="Jimenez-Bremont J.F."/>
            <person name="Guerrero-Gonzalez Mde L."/>
            <person name="Flores J."/>
        </authorList>
    </citation>
    <scope>NUCLEOTIDE SEQUENCE</scope>
    <source>
        <tissue evidence="3">Cladode</tissue>
    </source>
</reference>
<dbReference type="GO" id="GO:0006457">
    <property type="term" value="P:protein folding"/>
    <property type="evidence" value="ECO:0007669"/>
    <property type="project" value="TreeGrafter"/>
</dbReference>
<dbReference type="GO" id="GO:0009506">
    <property type="term" value="C:plasmodesma"/>
    <property type="evidence" value="ECO:0007669"/>
    <property type="project" value="TreeGrafter"/>
</dbReference>
<dbReference type="PANTHER" id="PTHR33322:SF18">
    <property type="entry name" value="BAG FAMILY MOLECULAR CHAPERONE REGULATOR 8, CHLOROPLASTIC"/>
    <property type="match status" value="1"/>
</dbReference>
<dbReference type="GO" id="GO:0051087">
    <property type="term" value="F:protein-folding chaperone binding"/>
    <property type="evidence" value="ECO:0007669"/>
    <property type="project" value="InterPro"/>
</dbReference>
<evidence type="ECO:0000256" key="1">
    <source>
        <dbReference type="ARBA" id="ARBA00023186"/>
    </source>
</evidence>
<dbReference type="PROSITE" id="PS50096">
    <property type="entry name" value="IQ"/>
    <property type="match status" value="1"/>
</dbReference>
<evidence type="ECO:0000259" key="2">
    <source>
        <dbReference type="Pfam" id="PF02179"/>
    </source>
</evidence>
<feature type="domain" description="BAG" evidence="2">
    <location>
        <begin position="160"/>
        <end position="227"/>
    </location>
</feature>
<dbReference type="PANTHER" id="PTHR33322">
    <property type="entry name" value="BAG DOMAIN CONTAINING PROTEIN, EXPRESSED"/>
    <property type="match status" value="1"/>
</dbReference>
<evidence type="ECO:0000313" key="3">
    <source>
        <dbReference type="EMBL" id="MBA4620639.1"/>
    </source>
</evidence>
<sequence length="389" mass="44513">MAFQNHHHHRHHQIHQTAAASTASFCCCCCCQPPPCHHYTPPSAPPYLNTDPFAVAAIVSQLLQTPSQTPLNSHDFCPQTLKPTKINRKQRYPHPETDQFQHPQSGFFSLLQRVDALEAALRRFSCSSSFSLRDAAARTIQTHFRAYLVRRSRALRHLKELATIKSAVASLKSSLSRRGFVDFDFLSSRAMELLLQVDSIQGDDQMIRDSKRSITKDIDHFLDLLDGICVKRHQVITKTMRNMRVVGNDNSTAYDHGREFSKHGIRSKCQSMSEDENKLLQNLRRRAERIGRLSRELEDEDEDGEMEGYKHVGEDEDDTYIPKNSNKHQMENGELDKKNAVRQKRVTFVEDGNVVRVYDIEENTSLDVNEAEHSRKGVQDEAEAWNCVA</sequence>
<keyword evidence="1" id="KW-0143">Chaperone</keyword>
<dbReference type="InterPro" id="IPR040400">
    <property type="entry name" value="BAG5/6/7/8"/>
</dbReference>